<reference evidence="1 2" key="1">
    <citation type="submission" date="2019-04" db="EMBL/GenBank/DDBJ databases">
        <title>Phreatobacter aquaticus sp. nov.</title>
        <authorList>
            <person name="Choi A."/>
            <person name="Baek K."/>
        </authorList>
    </citation>
    <scope>NUCLEOTIDE SEQUENCE [LARGE SCALE GENOMIC DNA]</scope>
    <source>
        <strain evidence="1 2">NMCR1094</strain>
    </source>
</reference>
<dbReference type="EMBL" id="CP039865">
    <property type="protein sequence ID" value="QCK87803.1"/>
    <property type="molecule type" value="Genomic_DNA"/>
</dbReference>
<dbReference type="Proteomes" id="UP000298588">
    <property type="component" value="Chromosome"/>
</dbReference>
<dbReference type="AlphaFoldDB" id="A0A4D7QPF5"/>
<gene>
    <name evidence="1" type="ORF">E8L99_19610</name>
</gene>
<accession>A0A4D7QPF5</accession>
<name>A0A4D7QPF5_9HYPH</name>
<dbReference type="KEGG" id="paqt:E8L99_19610"/>
<protein>
    <submittedName>
        <fullName evidence="1">Uncharacterized protein</fullName>
    </submittedName>
</protein>
<proteinExistence type="predicted"/>
<dbReference type="RefSeq" id="WP_137101131.1">
    <property type="nucleotide sequence ID" value="NZ_CP039865.1"/>
</dbReference>
<evidence type="ECO:0000313" key="1">
    <source>
        <dbReference type="EMBL" id="QCK87803.1"/>
    </source>
</evidence>
<sequence>MVNGNGKGFEEIDSAKRATLDRLAKGTAFVAPIVASFAMDGLNISKAQAQVANGSGVVPA</sequence>
<keyword evidence="2" id="KW-1185">Reference proteome</keyword>
<evidence type="ECO:0000313" key="2">
    <source>
        <dbReference type="Proteomes" id="UP000298588"/>
    </source>
</evidence>
<organism evidence="1 2">
    <name type="scientific">Phreatobacter aquaticus</name>
    <dbReference type="NCBI Taxonomy" id="2570229"/>
    <lineage>
        <taxon>Bacteria</taxon>
        <taxon>Pseudomonadati</taxon>
        <taxon>Pseudomonadota</taxon>
        <taxon>Alphaproteobacteria</taxon>
        <taxon>Hyphomicrobiales</taxon>
        <taxon>Phreatobacteraceae</taxon>
        <taxon>Phreatobacter</taxon>
    </lineage>
</organism>